<dbReference type="InterPro" id="IPR044128">
    <property type="entry name" value="eIF2g_GTP-bd"/>
</dbReference>
<dbReference type="InterPro" id="IPR050543">
    <property type="entry name" value="eIF2G"/>
</dbReference>
<dbReference type="GeneID" id="41588952"/>
<evidence type="ECO:0000256" key="7">
    <source>
        <dbReference type="ARBA" id="ARBA00022842"/>
    </source>
</evidence>
<keyword evidence="6" id="KW-0378">Hydrolase</keyword>
<dbReference type="InterPro" id="IPR009001">
    <property type="entry name" value="Transl_elong_EF1A/Init_IF2_C"/>
</dbReference>
<evidence type="ECO:0000256" key="4">
    <source>
        <dbReference type="ARBA" id="ARBA00022723"/>
    </source>
</evidence>
<keyword evidence="5" id="KW-0547">Nucleotide-binding</keyword>
<dbReference type="FunFam" id="3.40.50.300:FF:000065">
    <property type="entry name" value="Eukaryotic translation initiation factor 2 subunit gamma"/>
    <property type="match status" value="1"/>
</dbReference>
<dbReference type="InterPro" id="IPR027417">
    <property type="entry name" value="P-loop_NTPase"/>
</dbReference>
<evidence type="ECO:0000256" key="8">
    <source>
        <dbReference type="ARBA" id="ARBA00022917"/>
    </source>
</evidence>
<dbReference type="PROSITE" id="PS51722">
    <property type="entry name" value="G_TR_2"/>
    <property type="match status" value="1"/>
</dbReference>
<evidence type="ECO:0000256" key="6">
    <source>
        <dbReference type="ARBA" id="ARBA00022801"/>
    </source>
</evidence>
<dbReference type="SUPFAM" id="SSF52540">
    <property type="entry name" value="P-loop containing nucleoside triphosphate hydrolases"/>
    <property type="match status" value="1"/>
</dbReference>
<dbReference type="GO" id="GO:0003743">
    <property type="term" value="F:translation initiation factor activity"/>
    <property type="evidence" value="ECO:0007669"/>
    <property type="project" value="UniProtKB-KW"/>
</dbReference>
<organism evidence="12 13">
    <name type="scientific">Cuniculiplasma divulgatum</name>
    <dbReference type="NCBI Taxonomy" id="1673428"/>
    <lineage>
        <taxon>Archaea</taxon>
        <taxon>Methanobacteriati</taxon>
        <taxon>Thermoplasmatota</taxon>
        <taxon>Thermoplasmata</taxon>
        <taxon>Thermoplasmatales</taxon>
        <taxon>Cuniculiplasmataceae</taxon>
        <taxon>Cuniculiplasma</taxon>
    </lineage>
</organism>
<keyword evidence="4" id="KW-0479">Metal-binding</keyword>
<dbReference type="PANTHER" id="PTHR42854">
    <property type="entry name" value="EUKARYOTIC TRANSLATION INITIATION FACTOR 2 SUBUNIT 3 FAMILY MEMBER"/>
    <property type="match status" value="1"/>
</dbReference>
<protein>
    <recommendedName>
        <fullName evidence="2">protein-synthesizing GTPase</fullName>
        <ecNumber evidence="2">3.6.5.3</ecNumber>
    </recommendedName>
</protein>
<dbReference type="InterPro" id="IPR022424">
    <property type="entry name" value="TIF2_gsu"/>
</dbReference>
<dbReference type="InterPro" id="IPR000795">
    <property type="entry name" value="T_Tr_GTP-bd_dom"/>
</dbReference>
<keyword evidence="9" id="KW-0342">GTP-binding</keyword>
<dbReference type="SUPFAM" id="SSF50447">
    <property type="entry name" value="Translation proteins"/>
    <property type="match status" value="1"/>
</dbReference>
<dbReference type="InterPro" id="IPR044127">
    <property type="entry name" value="eIF2g_dom_2"/>
</dbReference>
<dbReference type="NCBIfam" id="TIGR00231">
    <property type="entry name" value="small_GTP"/>
    <property type="match status" value="1"/>
</dbReference>
<evidence type="ECO:0000313" key="12">
    <source>
        <dbReference type="EMBL" id="SIM81498.1"/>
    </source>
</evidence>
<dbReference type="RefSeq" id="WP_021790423.1">
    <property type="nucleotide sequence ID" value="NZ_LT671858.1"/>
</dbReference>
<dbReference type="SUPFAM" id="SSF50465">
    <property type="entry name" value="EF-Tu/eEF-1alpha/eIF2-gamma C-terminal domain"/>
    <property type="match status" value="1"/>
</dbReference>
<dbReference type="PRINTS" id="PR00315">
    <property type="entry name" value="ELONGATNFCT"/>
</dbReference>
<comment type="similarity">
    <text evidence="1">Belongs to the TRAFAC class translation factor GTPase superfamily. Classic translation factor GTPase family. EIF2G subfamily.</text>
</comment>
<dbReference type="Gene3D" id="2.40.30.10">
    <property type="entry name" value="Translation factors"/>
    <property type="match status" value="2"/>
</dbReference>
<dbReference type="GO" id="GO:0005829">
    <property type="term" value="C:cytosol"/>
    <property type="evidence" value="ECO:0007669"/>
    <property type="project" value="TreeGrafter"/>
</dbReference>
<dbReference type="CDD" id="cd15490">
    <property type="entry name" value="eIF2_gamma_III"/>
    <property type="match status" value="1"/>
</dbReference>
<evidence type="ECO:0000259" key="11">
    <source>
        <dbReference type="PROSITE" id="PS51722"/>
    </source>
</evidence>
<evidence type="ECO:0000256" key="1">
    <source>
        <dbReference type="ARBA" id="ARBA00005388"/>
    </source>
</evidence>
<dbReference type="FunFam" id="2.40.30.10:FF:000075">
    <property type="entry name" value="Translation initiation factor 2 subunit gamma"/>
    <property type="match status" value="1"/>
</dbReference>
<dbReference type="NCBIfam" id="TIGR03680">
    <property type="entry name" value="eif2g_arch"/>
    <property type="match status" value="1"/>
</dbReference>
<keyword evidence="3 12" id="KW-0396">Initiation factor</keyword>
<dbReference type="InterPro" id="IPR009000">
    <property type="entry name" value="Transl_B-barrel_sf"/>
</dbReference>
<dbReference type="Gene3D" id="3.40.50.300">
    <property type="entry name" value="P-loop containing nucleotide triphosphate hydrolases"/>
    <property type="match status" value="1"/>
</dbReference>
<dbReference type="CDD" id="cd03688">
    <property type="entry name" value="eIF2_gamma_II"/>
    <property type="match status" value="1"/>
</dbReference>
<name>A0A1N5W832_9ARCH</name>
<keyword evidence="7" id="KW-0460">Magnesium</keyword>
<gene>
    <name evidence="12" type="ORF">CSP5_1710</name>
</gene>
<dbReference type="GO" id="GO:0001731">
    <property type="term" value="P:formation of translation preinitiation complex"/>
    <property type="evidence" value="ECO:0007669"/>
    <property type="project" value="TreeGrafter"/>
</dbReference>
<dbReference type="GO" id="GO:0000049">
    <property type="term" value="F:tRNA binding"/>
    <property type="evidence" value="ECO:0007669"/>
    <property type="project" value="InterPro"/>
</dbReference>
<dbReference type="CDD" id="cd01888">
    <property type="entry name" value="eIF2_gamma"/>
    <property type="match status" value="1"/>
</dbReference>
<dbReference type="EMBL" id="LT671858">
    <property type="protein sequence ID" value="SIM81498.1"/>
    <property type="molecule type" value="Genomic_DNA"/>
</dbReference>
<dbReference type="PANTHER" id="PTHR42854:SF3">
    <property type="entry name" value="EUKARYOTIC TRANSLATION INITIATION FACTOR 2 SUBUNIT 3-RELATED"/>
    <property type="match status" value="1"/>
</dbReference>
<dbReference type="GO" id="GO:0005525">
    <property type="term" value="F:GTP binding"/>
    <property type="evidence" value="ECO:0007669"/>
    <property type="project" value="UniProtKB-KW"/>
</dbReference>
<reference evidence="12 13" key="1">
    <citation type="submission" date="2016-04" db="EMBL/GenBank/DDBJ databases">
        <authorList>
            <person name="Evans L.H."/>
            <person name="Alamgir A."/>
            <person name="Owens N."/>
            <person name="Weber N.D."/>
            <person name="Virtaneva K."/>
            <person name="Barbian K."/>
            <person name="Babar A."/>
            <person name="Rosenke K."/>
        </authorList>
    </citation>
    <scope>NUCLEOTIDE SEQUENCE [LARGE SCALE GENOMIC DNA]</scope>
    <source>
        <strain evidence="13">S5(T) (JCM 30642 \VKM B-2941)</strain>
    </source>
</reference>
<evidence type="ECO:0000313" key="13">
    <source>
        <dbReference type="Proteomes" id="UP000195607"/>
    </source>
</evidence>
<dbReference type="AlphaFoldDB" id="A0A1N5W832"/>
<evidence type="ECO:0000256" key="5">
    <source>
        <dbReference type="ARBA" id="ARBA00022741"/>
    </source>
</evidence>
<accession>A0A1N5W832</accession>
<dbReference type="Proteomes" id="UP000195607">
    <property type="component" value="Chromosome I"/>
</dbReference>
<dbReference type="InterPro" id="IPR005225">
    <property type="entry name" value="Small_GTP-bd"/>
</dbReference>
<dbReference type="GO" id="GO:0046872">
    <property type="term" value="F:metal ion binding"/>
    <property type="evidence" value="ECO:0007669"/>
    <property type="project" value="UniProtKB-KW"/>
</dbReference>
<evidence type="ECO:0000256" key="10">
    <source>
        <dbReference type="ARBA" id="ARBA00048107"/>
    </source>
</evidence>
<dbReference type="Pfam" id="PF09173">
    <property type="entry name" value="eIF2_C"/>
    <property type="match status" value="1"/>
</dbReference>
<evidence type="ECO:0000256" key="9">
    <source>
        <dbReference type="ARBA" id="ARBA00023134"/>
    </source>
</evidence>
<feature type="domain" description="Tr-type G" evidence="11">
    <location>
        <begin position="7"/>
        <end position="198"/>
    </location>
</feature>
<comment type="catalytic activity">
    <reaction evidence="10">
        <text>GTP + H2O = GDP + phosphate + H(+)</text>
        <dbReference type="Rhea" id="RHEA:19669"/>
        <dbReference type="ChEBI" id="CHEBI:15377"/>
        <dbReference type="ChEBI" id="CHEBI:15378"/>
        <dbReference type="ChEBI" id="CHEBI:37565"/>
        <dbReference type="ChEBI" id="CHEBI:43474"/>
        <dbReference type="ChEBI" id="CHEBI:58189"/>
        <dbReference type="EC" id="3.6.5.3"/>
    </reaction>
</comment>
<dbReference type="EC" id="3.6.5.3" evidence="2"/>
<evidence type="ECO:0000256" key="3">
    <source>
        <dbReference type="ARBA" id="ARBA00022540"/>
    </source>
</evidence>
<keyword evidence="8" id="KW-0648">Protein biosynthesis</keyword>
<evidence type="ECO:0000256" key="2">
    <source>
        <dbReference type="ARBA" id="ARBA00011986"/>
    </source>
</evidence>
<sequence>MSNQLPQPVVNIGMVGHVDHGKSTLTKALTGKKTDIHSEEIKRGISIKLGYADTPVYICENGEKVYSNKPVNENCKLERVISFVDAPGHETLMATMLSGSSIMDGALLVVAANEKCPQPQTREHLTALEIMGIKNIIIIQNKIDLVTRERALENFREIKNFVKGSVAENAPIIPVSAYHNKNIDKVFEAIEEYIPTPKKRKDLDPIMYVARSFDINKPGLMPSELKGGVLGGSLVQGTLKIGDEIEIAPGIQQTKGNKNVWENIFSEVSSLMAGSSSYNEIIPGGLSAVGTYLDPFLTKNDSLTGRILGKAGKVPAVATFIVAESHLLNRVVGFDEEMKVEPIKTRESVMLTFGTSNTIGMISNAKENEIEIMLRYPVAVQQDERISIGRRIANRWRLIGYGSVKSFS</sequence>
<dbReference type="Pfam" id="PF00009">
    <property type="entry name" value="GTP_EFTU"/>
    <property type="match status" value="1"/>
</dbReference>
<dbReference type="InterPro" id="IPR015256">
    <property type="entry name" value="eIF2g_C"/>
</dbReference>
<dbReference type="GO" id="GO:0003924">
    <property type="term" value="F:GTPase activity"/>
    <property type="evidence" value="ECO:0007669"/>
    <property type="project" value="InterPro"/>
</dbReference>
<dbReference type="NCBIfam" id="NF003077">
    <property type="entry name" value="PRK04000.1"/>
    <property type="match status" value="1"/>
</dbReference>
<proteinExistence type="inferred from homology"/>